<feature type="domain" description="Defence against restriction A N-terminal" evidence="2">
    <location>
        <begin position="66"/>
        <end position="194"/>
    </location>
</feature>
<keyword evidence="1" id="KW-0175">Coiled coil</keyword>
<dbReference type="OrthoDB" id="343736at2"/>
<dbReference type="AlphaFoldDB" id="A0A1T4UJT4"/>
<dbReference type="Pfam" id="PF18788">
    <property type="entry name" value="DarA_N"/>
    <property type="match status" value="1"/>
</dbReference>
<evidence type="ECO:0000256" key="1">
    <source>
        <dbReference type="SAM" id="Coils"/>
    </source>
</evidence>
<dbReference type="EMBL" id="FUWP01000025">
    <property type="protein sequence ID" value="SKA52944.1"/>
    <property type="molecule type" value="Genomic_DNA"/>
</dbReference>
<dbReference type="Proteomes" id="UP000191116">
    <property type="component" value="Unassembled WGS sequence"/>
</dbReference>
<evidence type="ECO:0000313" key="4">
    <source>
        <dbReference type="Proteomes" id="UP000191116"/>
    </source>
</evidence>
<sequence>MNPQLGQRLFSTPDPLAVGLTVNETIDAIYSLTSDPEQEALMMESVSLAVMDSAYIKGDPILSGFILDAISTTYARFPRTMKALERSLNRGGLQASGIEVSAHEIGTPKKNNLFATVAVQFTMTDGQALTVVFHAPDEDPKIFKPDDMVVAFRWMLNKRDITQVVSPEMIQGKMRDTSLQSIAKRVVSLVVANSEKFKAKQAEVMKMRETLAESNKEVNTLTEELQSLTMDISNINDHSEEIDQSLALKNKLLTETEQRNEELRAQISELRAIHKVEPVSQKIVESEAGERLRLIDSDLHRNITSSISAIIAIDKGNSPGNDRSLFVASIANKIKTRYKNGQTETVDAALDYIKEIQSTLDKPLITDRNGVWKLHSNAAGEQEQKEKEANKPEEPINKITDEERNQQLKQTLIAIIGGDPIGKDWAIEYGELTEPFVIVYPNENKDHGYAIWMRDDTTMTVTYDEGSPIADGNGMTKWDQVKLFILADYNKESKRFDDGEKPESVLTLENIVNGLHDDVAADDILEMIEEAVEQLEDKGLIEQYDELIGSATEKYAELDEKQE</sequence>
<organism evidence="3 4">
    <name type="scientific">Photobacterium toruni</name>
    <dbReference type="NCBI Taxonomy" id="1935446"/>
    <lineage>
        <taxon>Bacteria</taxon>
        <taxon>Pseudomonadati</taxon>
        <taxon>Pseudomonadota</taxon>
        <taxon>Gammaproteobacteria</taxon>
        <taxon>Vibrionales</taxon>
        <taxon>Vibrionaceae</taxon>
        <taxon>Photobacterium</taxon>
    </lineage>
</organism>
<feature type="coiled-coil region" evidence="1">
    <location>
        <begin position="197"/>
        <end position="273"/>
    </location>
</feature>
<reference evidence="3 4" key="1">
    <citation type="submission" date="2017-02" db="EMBL/GenBank/DDBJ databases">
        <authorList>
            <person name="Peterson S.W."/>
        </authorList>
    </citation>
    <scope>NUCLEOTIDE SEQUENCE [LARGE SCALE GENOMIC DNA]</scope>
    <source>
        <strain evidence="3 4">CECT 9189</strain>
    </source>
</reference>
<evidence type="ECO:0000313" key="3">
    <source>
        <dbReference type="EMBL" id="SKA52944.1"/>
    </source>
</evidence>
<accession>A0A1T4UJT4</accession>
<protein>
    <recommendedName>
        <fullName evidence="2">Defence against restriction A N-terminal domain-containing protein</fullName>
    </recommendedName>
</protein>
<proteinExistence type="predicted"/>
<gene>
    <name evidence="3" type="ORF">CZ814_03373</name>
</gene>
<evidence type="ECO:0000259" key="2">
    <source>
        <dbReference type="Pfam" id="PF18788"/>
    </source>
</evidence>
<name>A0A1T4UJT4_9GAMM</name>
<dbReference type="InterPro" id="IPR041140">
    <property type="entry name" value="DarA_N"/>
</dbReference>
<dbReference type="RefSeq" id="WP_080176088.1">
    <property type="nucleotide sequence ID" value="NZ_AP024857.1"/>
</dbReference>